<dbReference type="NCBIfam" id="TIGR00431">
    <property type="entry name" value="TruB"/>
    <property type="match status" value="1"/>
</dbReference>
<dbReference type="RefSeq" id="WP_062949887.1">
    <property type="nucleotide sequence ID" value="NZ_CP136684.1"/>
</dbReference>
<gene>
    <name evidence="5" type="primary">truB</name>
    <name evidence="8" type="ORF">AUP42_14110</name>
</gene>
<evidence type="ECO:0000313" key="8">
    <source>
        <dbReference type="EMBL" id="KZB66680.1"/>
    </source>
</evidence>
<dbReference type="GO" id="GO:1990481">
    <property type="term" value="P:mRNA pseudouridine synthesis"/>
    <property type="evidence" value="ECO:0007669"/>
    <property type="project" value="TreeGrafter"/>
</dbReference>
<evidence type="ECO:0000259" key="6">
    <source>
        <dbReference type="Pfam" id="PF01509"/>
    </source>
</evidence>
<comment type="similarity">
    <text evidence="2 5">Belongs to the pseudouridine synthase TruB family. Type 1 subfamily.</text>
</comment>
<dbReference type="Gene3D" id="3.30.2350.10">
    <property type="entry name" value="Pseudouridine synthase"/>
    <property type="match status" value="1"/>
</dbReference>
<dbReference type="Pfam" id="PF16198">
    <property type="entry name" value="TruB_C_2"/>
    <property type="match status" value="1"/>
</dbReference>
<dbReference type="Pfam" id="PF01509">
    <property type="entry name" value="TruB_N"/>
    <property type="match status" value="1"/>
</dbReference>
<dbReference type="InterPro" id="IPR002501">
    <property type="entry name" value="PsdUridine_synth_N"/>
</dbReference>
<feature type="domain" description="tRNA pseudouridylate synthase B C-terminal" evidence="7">
    <location>
        <begin position="181"/>
        <end position="238"/>
    </location>
</feature>
<dbReference type="GO" id="GO:0003723">
    <property type="term" value="F:RNA binding"/>
    <property type="evidence" value="ECO:0007669"/>
    <property type="project" value="InterPro"/>
</dbReference>
<evidence type="ECO:0000256" key="5">
    <source>
        <dbReference type="HAMAP-Rule" id="MF_01080"/>
    </source>
</evidence>
<evidence type="ECO:0000256" key="1">
    <source>
        <dbReference type="ARBA" id="ARBA00000385"/>
    </source>
</evidence>
<feature type="domain" description="Pseudouridine synthase II N-terminal" evidence="6">
    <location>
        <begin position="32"/>
        <end position="180"/>
    </location>
</feature>
<organism evidence="8 9">
    <name type="scientific">Thalassospira lucentensis</name>
    <dbReference type="NCBI Taxonomy" id="168935"/>
    <lineage>
        <taxon>Bacteria</taxon>
        <taxon>Pseudomonadati</taxon>
        <taxon>Pseudomonadota</taxon>
        <taxon>Alphaproteobacteria</taxon>
        <taxon>Rhodospirillales</taxon>
        <taxon>Thalassospiraceae</taxon>
        <taxon>Thalassospira</taxon>
    </lineage>
</organism>
<evidence type="ECO:0000259" key="7">
    <source>
        <dbReference type="Pfam" id="PF16198"/>
    </source>
</evidence>
<dbReference type="AlphaFoldDB" id="A0A154L7N3"/>
<evidence type="ECO:0000313" key="9">
    <source>
        <dbReference type="Proteomes" id="UP000076335"/>
    </source>
</evidence>
<evidence type="ECO:0000256" key="4">
    <source>
        <dbReference type="ARBA" id="ARBA00023235"/>
    </source>
</evidence>
<protein>
    <recommendedName>
        <fullName evidence="5">tRNA pseudouridine synthase B</fullName>
        <ecNumber evidence="5">5.4.99.25</ecNumber>
    </recommendedName>
    <alternativeName>
        <fullName evidence="5">tRNA pseudouridine(55) synthase</fullName>
        <shortName evidence="5">Psi55 synthase</shortName>
    </alternativeName>
    <alternativeName>
        <fullName evidence="5">tRNA pseudouridylate synthase</fullName>
    </alternativeName>
    <alternativeName>
        <fullName evidence="5">tRNA-uridine isomerase</fullName>
    </alternativeName>
</protein>
<dbReference type="EC" id="5.4.99.25" evidence="5"/>
<dbReference type="PANTHER" id="PTHR13767:SF2">
    <property type="entry name" value="PSEUDOURIDYLATE SYNTHASE TRUB1"/>
    <property type="match status" value="1"/>
</dbReference>
<name>A0A154L7N3_9PROT</name>
<dbReference type="SUPFAM" id="SSF55120">
    <property type="entry name" value="Pseudouridine synthase"/>
    <property type="match status" value="1"/>
</dbReference>
<dbReference type="CDD" id="cd02573">
    <property type="entry name" value="PseudoU_synth_EcTruB"/>
    <property type="match status" value="1"/>
</dbReference>
<dbReference type="HAMAP" id="MF_01080">
    <property type="entry name" value="TruB_bact"/>
    <property type="match status" value="1"/>
</dbReference>
<dbReference type="PANTHER" id="PTHR13767">
    <property type="entry name" value="TRNA-PSEUDOURIDINE SYNTHASE"/>
    <property type="match status" value="1"/>
</dbReference>
<dbReference type="Proteomes" id="UP000076335">
    <property type="component" value="Unassembled WGS sequence"/>
</dbReference>
<comment type="caution">
    <text evidence="8">The sequence shown here is derived from an EMBL/GenBank/DDBJ whole genome shotgun (WGS) entry which is preliminary data.</text>
</comment>
<dbReference type="InterPro" id="IPR020103">
    <property type="entry name" value="PsdUridine_synth_cat_dom_sf"/>
</dbReference>
<sequence length="308" mass="33244">MARRRRGRSINGWLAVDKPLEITSSTVVNQVRRLLDAAKAGHGGTLDPLASGVLPIAFGEATKTVAYVMDGSKSYRVTLKFGEARSTDDAEGEVTATSDHRPDADEIKAVLGEFIGEIQQVPPKFSAIKVNGKRAYDLARRDEDVVLKPRPILIKDLRLVDMPDRDHAVLEVVSGKGAYMRSLARDIALRLGSVGHISALRRTSAGPFPETSSIPLAELLEMDPDAVLEKLLPVETALDDIPALALTEVEAQRLSSGQPVGLLPVAKRSALENPVVQDDIVCAMLHDRAVALAEISGGEIRPVRVFNL</sequence>
<comment type="function">
    <text evidence="5">Responsible for synthesis of pseudouridine from uracil-55 in the psi GC loop of transfer RNAs.</text>
</comment>
<reference evidence="8 9" key="1">
    <citation type="submission" date="2015-12" db="EMBL/GenBank/DDBJ databases">
        <title>Genome sequence of Thalassospira lucentensis MCCC 1A02072.</title>
        <authorList>
            <person name="Lu L."/>
            <person name="Lai Q."/>
            <person name="Shao Z."/>
            <person name="Qian P."/>
        </authorList>
    </citation>
    <scope>NUCLEOTIDE SEQUENCE [LARGE SCALE GENOMIC DNA]</scope>
    <source>
        <strain evidence="8 9">MCCC 1A02072</strain>
    </source>
</reference>
<keyword evidence="3 5" id="KW-0819">tRNA processing</keyword>
<dbReference type="GO" id="GO:0031119">
    <property type="term" value="P:tRNA pseudouridine synthesis"/>
    <property type="evidence" value="ECO:0007669"/>
    <property type="project" value="UniProtKB-UniRule"/>
</dbReference>
<dbReference type="InterPro" id="IPR014780">
    <property type="entry name" value="tRNA_psdUridine_synth_TruB"/>
</dbReference>
<dbReference type="GO" id="GO:0160148">
    <property type="term" value="F:tRNA pseudouridine(55) synthase activity"/>
    <property type="evidence" value="ECO:0007669"/>
    <property type="project" value="UniProtKB-EC"/>
</dbReference>
<feature type="active site" description="Nucleophile" evidence="5">
    <location>
        <position position="47"/>
    </location>
</feature>
<dbReference type="EMBL" id="LPVY01000005">
    <property type="protein sequence ID" value="KZB66680.1"/>
    <property type="molecule type" value="Genomic_DNA"/>
</dbReference>
<keyword evidence="4 5" id="KW-0413">Isomerase</keyword>
<comment type="catalytic activity">
    <reaction evidence="1 5">
        <text>uridine(55) in tRNA = pseudouridine(55) in tRNA</text>
        <dbReference type="Rhea" id="RHEA:42532"/>
        <dbReference type="Rhea" id="RHEA-COMP:10101"/>
        <dbReference type="Rhea" id="RHEA-COMP:10102"/>
        <dbReference type="ChEBI" id="CHEBI:65314"/>
        <dbReference type="ChEBI" id="CHEBI:65315"/>
        <dbReference type="EC" id="5.4.99.25"/>
    </reaction>
</comment>
<proteinExistence type="inferred from homology"/>
<accession>A0A154L7N3</accession>
<dbReference type="InterPro" id="IPR032819">
    <property type="entry name" value="TruB_C"/>
</dbReference>
<evidence type="ECO:0000256" key="2">
    <source>
        <dbReference type="ARBA" id="ARBA00005642"/>
    </source>
</evidence>
<dbReference type="OrthoDB" id="9802309at2"/>
<evidence type="ECO:0000256" key="3">
    <source>
        <dbReference type="ARBA" id="ARBA00022694"/>
    </source>
</evidence>